<comment type="caution">
    <text evidence="5">The sequence shown here is derived from an EMBL/GenBank/DDBJ whole genome shotgun (WGS) entry which is preliminary data.</text>
</comment>
<dbReference type="InterPro" id="IPR008278">
    <property type="entry name" value="4-PPantetheinyl_Trfase_dom"/>
</dbReference>
<dbReference type="AlphaFoldDB" id="A0A6A7Y391"/>
<evidence type="ECO:0000256" key="1">
    <source>
        <dbReference type="ARBA" id="ARBA00010990"/>
    </source>
</evidence>
<dbReference type="InterPro" id="IPR055066">
    <property type="entry name" value="AASDHPPT_N"/>
</dbReference>
<proteinExistence type="inferred from homology"/>
<feature type="domain" description="4'-phosphopantetheinyl transferase" evidence="3">
    <location>
        <begin position="127"/>
        <end position="230"/>
    </location>
</feature>
<dbReference type="SUPFAM" id="SSF56214">
    <property type="entry name" value="4'-phosphopantetheinyl transferase"/>
    <property type="match status" value="2"/>
</dbReference>
<dbReference type="InterPro" id="IPR037143">
    <property type="entry name" value="4-PPantetheinyl_Trfase_dom_sf"/>
</dbReference>
<keyword evidence="2 5" id="KW-0808">Transferase</keyword>
<feature type="domain" description="4'-phosphopantetheinyl transferase N-terminal" evidence="4">
    <location>
        <begin position="41"/>
        <end position="120"/>
    </location>
</feature>
<organism evidence="5 6">
    <name type="scientific">Segnochrobactrum spirostomi</name>
    <dbReference type="NCBI Taxonomy" id="2608987"/>
    <lineage>
        <taxon>Bacteria</taxon>
        <taxon>Pseudomonadati</taxon>
        <taxon>Pseudomonadota</taxon>
        <taxon>Alphaproteobacteria</taxon>
        <taxon>Hyphomicrobiales</taxon>
        <taxon>Segnochrobactraceae</taxon>
        <taxon>Segnochrobactrum</taxon>
    </lineage>
</organism>
<name>A0A6A7Y391_9HYPH</name>
<dbReference type="Proteomes" id="UP000332515">
    <property type="component" value="Unassembled WGS sequence"/>
</dbReference>
<evidence type="ECO:0000256" key="2">
    <source>
        <dbReference type="ARBA" id="ARBA00022679"/>
    </source>
</evidence>
<accession>A0A6A7Y391</accession>
<keyword evidence="6" id="KW-1185">Reference proteome</keyword>
<sequence>MAMGVQTERISGSPPPGEREISVWTLPTDIMAAADGPRLSAVLDEGERARANAFRLEDDRLSYCLAHGLLRRALSTLSPGIPPSAWRFERGPHGKPHIAGPIETDLAFSLSHTRGLVAIALARGLALGVDVEADSRDVNGVEIATRFFSRDEANALRALPAETCPRAFLALWTLKEAIVKASGRGLTQDLSSFTVELDRPPRIASHDASLADASRWRLWHARTGRHHLALAALDADPEHWTIVHRRLAGWDSPVH</sequence>
<dbReference type="GO" id="GO:0019878">
    <property type="term" value="P:lysine biosynthetic process via aminoadipic acid"/>
    <property type="evidence" value="ECO:0007669"/>
    <property type="project" value="TreeGrafter"/>
</dbReference>
<evidence type="ECO:0000313" key="5">
    <source>
        <dbReference type="EMBL" id="MQT13175.1"/>
    </source>
</evidence>
<dbReference type="PANTHER" id="PTHR12215">
    <property type="entry name" value="PHOSPHOPANTETHEINE TRANSFERASE"/>
    <property type="match status" value="1"/>
</dbReference>
<reference evidence="5 6" key="1">
    <citation type="submission" date="2019-09" db="EMBL/GenBank/DDBJ databases">
        <title>Segnochrobactrum spirostomi gen. nov., sp. nov., isolated from the ciliate Spirostomum cf. yagiui and description of a novel family, Segnochrobactraceae fam. nov. within the order Rhizobiales of the class Alphaproteobacteria.</title>
        <authorList>
            <person name="Akter S."/>
            <person name="Shazib S.U.A."/>
            <person name="Shin M.K."/>
        </authorList>
    </citation>
    <scope>NUCLEOTIDE SEQUENCE [LARGE SCALE GENOMIC DNA]</scope>
    <source>
        <strain evidence="5 6">Sp-1</strain>
    </source>
</reference>
<dbReference type="Gene3D" id="3.90.470.20">
    <property type="entry name" value="4'-phosphopantetheinyl transferase domain"/>
    <property type="match status" value="2"/>
</dbReference>
<evidence type="ECO:0000259" key="3">
    <source>
        <dbReference type="Pfam" id="PF01648"/>
    </source>
</evidence>
<dbReference type="InterPro" id="IPR050559">
    <property type="entry name" value="P-Pant_transferase_sf"/>
</dbReference>
<protein>
    <submittedName>
        <fullName evidence="5">4'-phosphopantetheinyl transferase superfamily protein</fullName>
    </submittedName>
</protein>
<dbReference type="PANTHER" id="PTHR12215:SF10">
    <property type="entry name" value="L-AMINOADIPATE-SEMIALDEHYDE DEHYDROGENASE-PHOSPHOPANTETHEINYL TRANSFERASE"/>
    <property type="match status" value="1"/>
</dbReference>
<evidence type="ECO:0000259" key="4">
    <source>
        <dbReference type="Pfam" id="PF22624"/>
    </source>
</evidence>
<gene>
    <name evidence="5" type="ORF">F0357_11080</name>
</gene>
<dbReference type="Pfam" id="PF01648">
    <property type="entry name" value="ACPS"/>
    <property type="match status" value="1"/>
</dbReference>
<evidence type="ECO:0000313" key="6">
    <source>
        <dbReference type="Proteomes" id="UP000332515"/>
    </source>
</evidence>
<dbReference type="Pfam" id="PF22624">
    <property type="entry name" value="AASDHPPT_N"/>
    <property type="match status" value="1"/>
</dbReference>
<dbReference type="GO" id="GO:0000287">
    <property type="term" value="F:magnesium ion binding"/>
    <property type="evidence" value="ECO:0007669"/>
    <property type="project" value="InterPro"/>
</dbReference>
<dbReference type="GO" id="GO:0008897">
    <property type="term" value="F:holo-[acyl-carrier-protein] synthase activity"/>
    <property type="evidence" value="ECO:0007669"/>
    <property type="project" value="InterPro"/>
</dbReference>
<dbReference type="GO" id="GO:0005829">
    <property type="term" value="C:cytosol"/>
    <property type="evidence" value="ECO:0007669"/>
    <property type="project" value="TreeGrafter"/>
</dbReference>
<dbReference type="EMBL" id="VWNA01000001">
    <property type="protein sequence ID" value="MQT13175.1"/>
    <property type="molecule type" value="Genomic_DNA"/>
</dbReference>
<comment type="similarity">
    <text evidence="1">Belongs to the P-Pant transferase superfamily. Gsp/Sfp/HetI/AcpT family.</text>
</comment>